<keyword evidence="3" id="KW-1185">Reference proteome</keyword>
<dbReference type="AlphaFoldDB" id="A0A1I6YJH3"/>
<evidence type="ECO:0008006" key="4">
    <source>
        <dbReference type="Google" id="ProtNLM"/>
    </source>
</evidence>
<evidence type="ECO:0000256" key="1">
    <source>
        <dbReference type="SAM" id="Phobius"/>
    </source>
</evidence>
<proteinExistence type="predicted"/>
<name>A0A1I6YJH3_9FLAO</name>
<keyword evidence="1" id="KW-0812">Transmembrane</keyword>
<keyword evidence="1" id="KW-0472">Membrane</keyword>
<gene>
    <name evidence="2" type="ORF">SAMN05216474_0949</name>
</gene>
<dbReference type="EMBL" id="FPAS01000001">
    <property type="protein sequence ID" value="SFT50645.1"/>
    <property type="molecule type" value="Genomic_DNA"/>
</dbReference>
<organism evidence="2 3">
    <name type="scientific">Lishizhenia tianjinensis</name>
    <dbReference type="NCBI Taxonomy" id="477690"/>
    <lineage>
        <taxon>Bacteria</taxon>
        <taxon>Pseudomonadati</taxon>
        <taxon>Bacteroidota</taxon>
        <taxon>Flavobacteriia</taxon>
        <taxon>Flavobacteriales</taxon>
        <taxon>Crocinitomicaceae</taxon>
        <taxon>Lishizhenia</taxon>
    </lineage>
</organism>
<dbReference type="RefSeq" id="WP_090246930.1">
    <property type="nucleotide sequence ID" value="NZ_FPAS01000001.1"/>
</dbReference>
<feature type="transmembrane region" description="Helical" evidence="1">
    <location>
        <begin position="80"/>
        <end position="99"/>
    </location>
</feature>
<sequence length="219" mass="24509">MLELLNMSFNGANFFASFLLVLVVLYWITVIMGVLDLNFLDVDVEIDMDADVEIEVDAETGVASSGDLSWLMFILRFLNIGRVPLMLWFSFFTLSLWFVQVSVNEIFGIESFLFGLLTLIPCIIGCAILAKFLTFPFVKMFASLEKESMSKDLTGSVGKVTLIDTEGKHGQAKVENNQNVHTIYIETKRGSSLIKGDSILVISFNKDQNTYLVEPYANA</sequence>
<dbReference type="Proteomes" id="UP000236454">
    <property type="component" value="Unassembled WGS sequence"/>
</dbReference>
<keyword evidence="1" id="KW-1133">Transmembrane helix</keyword>
<accession>A0A1I6YJH3</accession>
<evidence type="ECO:0000313" key="2">
    <source>
        <dbReference type="EMBL" id="SFT50645.1"/>
    </source>
</evidence>
<protein>
    <recommendedName>
        <fullName evidence="4">Membrane protein implicated in regulation of membrane protease activity</fullName>
    </recommendedName>
</protein>
<dbReference type="OrthoDB" id="2112507at2"/>
<feature type="transmembrane region" description="Helical" evidence="1">
    <location>
        <begin position="12"/>
        <end position="35"/>
    </location>
</feature>
<reference evidence="2 3" key="1">
    <citation type="submission" date="2016-10" db="EMBL/GenBank/DDBJ databases">
        <authorList>
            <person name="de Groot N.N."/>
        </authorList>
    </citation>
    <scope>NUCLEOTIDE SEQUENCE [LARGE SCALE GENOMIC DNA]</scope>
    <source>
        <strain evidence="2 3">CGMCC 1.7005</strain>
    </source>
</reference>
<feature type="transmembrane region" description="Helical" evidence="1">
    <location>
        <begin position="111"/>
        <end position="133"/>
    </location>
</feature>
<dbReference type="STRING" id="477690.SAMN05216474_0949"/>
<evidence type="ECO:0000313" key="3">
    <source>
        <dbReference type="Proteomes" id="UP000236454"/>
    </source>
</evidence>